<gene>
    <name evidence="1" type="ORF">NCTC9044_02533</name>
</gene>
<reference evidence="1 2" key="1">
    <citation type="submission" date="2018-12" db="EMBL/GenBank/DDBJ databases">
        <authorList>
            <consortium name="Pathogen Informatics"/>
        </authorList>
    </citation>
    <scope>NUCLEOTIDE SEQUENCE [LARGE SCALE GENOMIC DNA]</scope>
    <source>
        <strain evidence="1 2">NCTC9044</strain>
    </source>
</reference>
<sequence length="43" mass="5088">MIFLTVIFTCNLINEIRLAVQFGRLFEAWLKSERESPEQLALF</sequence>
<name>A0A447X869_ECOLX</name>
<dbReference type="AlphaFoldDB" id="A0A447X869"/>
<proteinExistence type="predicted"/>
<evidence type="ECO:0000313" key="1">
    <source>
        <dbReference type="EMBL" id="VED10756.1"/>
    </source>
</evidence>
<dbReference type="EMBL" id="LR134238">
    <property type="protein sequence ID" value="VED10756.1"/>
    <property type="molecule type" value="Genomic_DNA"/>
</dbReference>
<accession>A0A447X869</accession>
<protein>
    <submittedName>
        <fullName evidence="1">Putative type VI secretion protein</fullName>
    </submittedName>
</protein>
<evidence type="ECO:0000313" key="2">
    <source>
        <dbReference type="Proteomes" id="UP000271797"/>
    </source>
</evidence>
<organism evidence="1 2">
    <name type="scientific">Escherichia coli</name>
    <dbReference type="NCBI Taxonomy" id="562"/>
    <lineage>
        <taxon>Bacteria</taxon>
        <taxon>Pseudomonadati</taxon>
        <taxon>Pseudomonadota</taxon>
        <taxon>Gammaproteobacteria</taxon>
        <taxon>Enterobacterales</taxon>
        <taxon>Enterobacteriaceae</taxon>
        <taxon>Escherichia</taxon>
    </lineage>
</organism>
<dbReference type="Proteomes" id="UP000271797">
    <property type="component" value="Chromosome"/>
</dbReference>